<dbReference type="Proteomes" id="UP001211513">
    <property type="component" value="Chromosome"/>
</dbReference>
<evidence type="ECO:0000256" key="1">
    <source>
        <dbReference type="SAM" id="MobiDB-lite"/>
    </source>
</evidence>
<dbReference type="EMBL" id="CP109886">
    <property type="protein sequence ID" value="WCF28125.1"/>
    <property type="molecule type" value="Genomic_DNA"/>
</dbReference>
<evidence type="ECO:0000313" key="3">
    <source>
        <dbReference type="Proteomes" id="UP001211513"/>
    </source>
</evidence>
<name>A0AAJ5R0N9_XYLFS</name>
<dbReference type="AlphaFoldDB" id="A0AAJ5R0N9"/>
<organism evidence="2 3">
    <name type="scientific">Xylella fastidiosa subsp. fastidiosa</name>
    <dbReference type="NCBI Taxonomy" id="644356"/>
    <lineage>
        <taxon>Bacteria</taxon>
        <taxon>Pseudomonadati</taxon>
        <taxon>Pseudomonadota</taxon>
        <taxon>Gammaproteobacteria</taxon>
        <taxon>Lysobacterales</taxon>
        <taxon>Lysobacteraceae</taxon>
        <taxon>Xylella</taxon>
    </lineage>
</organism>
<evidence type="ECO:0000313" key="2">
    <source>
        <dbReference type="EMBL" id="WCF28125.1"/>
    </source>
</evidence>
<accession>A0AAJ5R0N9</accession>
<gene>
    <name evidence="2" type="ORF">OK117_10930</name>
</gene>
<feature type="region of interest" description="Disordered" evidence="1">
    <location>
        <begin position="1"/>
        <end position="45"/>
    </location>
</feature>
<dbReference type="RefSeq" id="WP_154123945.1">
    <property type="nucleotide sequence ID" value="NZ_CP109886.1"/>
</dbReference>
<protein>
    <submittedName>
        <fullName evidence="2">Uncharacterized protein</fullName>
    </submittedName>
</protein>
<sequence length="45" mass="4607">MPFKVGTDKAGSAGGMRQAQVQRGGSAVTRAGHVVRQGTRVTPTP</sequence>
<proteinExistence type="predicted"/>
<reference evidence="2" key="2">
    <citation type="submission" date="2022-10" db="EMBL/GenBank/DDBJ databases">
        <authorList>
            <person name="Landa B."/>
            <person name="Arias-Giraldo L.F."/>
            <person name="Roman-Ecija M."/>
            <person name="Velasco-Amo M.P."/>
            <person name="De La Fuente L."/>
            <person name="Marco-Noales E."/>
            <person name="Moralejo E."/>
        </authorList>
    </citation>
    <scope>NUCLEOTIDE SEQUENCE</scope>
    <source>
        <strain evidence="2">CFBP8073</strain>
    </source>
</reference>
<reference evidence="2" key="1">
    <citation type="journal article" date="2022" name="Phytopathology">
        <title>Complete circularized genome resources of seven strains of Xylella fastidiosa subsp. fastidiosa using hybrid assembly reveals unknown plasmids.</title>
        <authorList>
            <person name="Velasco-Amo M.D.P."/>
            <person name="Arias-Giraldo L.F.F."/>
            <person name="Ecija M.R."/>
            <person name="De La Fuente L."/>
            <person name="Marco-Noales E."/>
            <person name="Moralejo E."/>
            <person name="Navas-Cort J.A."/>
            <person name="Landa B.B."/>
        </authorList>
    </citation>
    <scope>NUCLEOTIDE SEQUENCE</scope>
    <source>
        <strain evidence="2">CFBP8073</strain>
    </source>
</reference>